<accession>N1WIJ5</accession>
<keyword evidence="1" id="KW-0472">Membrane</keyword>
<dbReference type="AlphaFoldDB" id="N1WIJ5"/>
<keyword evidence="3" id="KW-1185">Reference proteome</keyword>
<organism evidence="2 3">
    <name type="scientific">Psychroflexus gondwanensis ACAM 44</name>
    <dbReference type="NCBI Taxonomy" id="1189619"/>
    <lineage>
        <taxon>Bacteria</taxon>
        <taxon>Pseudomonadati</taxon>
        <taxon>Bacteroidota</taxon>
        <taxon>Flavobacteriia</taxon>
        <taxon>Flavobacteriales</taxon>
        <taxon>Flavobacteriaceae</taxon>
        <taxon>Psychroflexus</taxon>
    </lineage>
</organism>
<feature type="transmembrane region" description="Helical" evidence="1">
    <location>
        <begin position="12"/>
        <end position="30"/>
    </location>
</feature>
<keyword evidence="1" id="KW-1133">Transmembrane helix</keyword>
<gene>
    <name evidence="2" type="ORF">pgond44_13883</name>
</gene>
<feature type="non-terminal residue" evidence="2">
    <location>
        <position position="69"/>
    </location>
</feature>
<dbReference type="Proteomes" id="UP000012317">
    <property type="component" value="Unassembled WGS sequence"/>
</dbReference>
<feature type="transmembrane region" description="Helical" evidence="1">
    <location>
        <begin position="36"/>
        <end position="60"/>
    </location>
</feature>
<comment type="caution">
    <text evidence="2">The sequence shown here is derived from an EMBL/GenBank/DDBJ whole genome shotgun (WGS) entry which is preliminary data.</text>
</comment>
<keyword evidence="1" id="KW-0812">Transmembrane</keyword>
<evidence type="ECO:0000256" key="1">
    <source>
        <dbReference type="SAM" id="Phobius"/>
    </source>
</evidence>
<proteinExistence type="predicted"/>
<dbReference type="RefSeq" id="WP_003444188.1">
    <property type="nucleotide sequence ID" value="NZ_APLF01000020.1"/>
</dbReference>
<name>N1WIJ5_9FLAO</name>
<evidence type="ECO:0000313" key="3">
    <source>
        <dbReference type="Proteomes" id="UP000012317"/>
    </source>
</evidence>
<sequence length="69" mass="8118">MEQNNNRKLKWILLIIMGLLSAFTFIELSTDGYKELAIYIKWGGVFFSILVICYGIYLLLKKKQCKLRI</sequence>
<evidence type="ECO:0000313" key="2">
    <source>
        <dbReference type="EMBL" id="EMY80066.1"/>
    </source>
</evidence>
<protein>
    <submittedName>
        <fullName evidence="2">Uncharacterized protein</fullName>
    </submittedName>
</protein>
<reference evidence="2 3" key="1">
    <citation type="journal article" date="2014" name="Genome Biol. Evol.">
        <title>Extensive gene acquisition in the extremely psychrophilic bacterial species Psychroflexus torquis and the link to sea-ice ecosystem specialism.</title>
        <authorList>
            <person name="Feng S."/>
            <person name="Powell S.M."/>
            <person name="Wilson R."/>
            <person name="Bowman J.P."/>
        </authorList>
    </citation>
    <scope>NUCLEOTIDE SEQUENCE [LARGE SCALE GENOMIC DNA]</scope>
    <source>
        <strain evidence="2 3">ACAM 44</strain>
    </source>
</reference>
<dbReference type="EMBL" id="APLF01000020">
    <property type="protein sequence ID" value="EMY80066.1"/>
    <property type="molecule type" value="Genomic_DNA"/>
</dbReference>